<proteinExistence type="predicted"/>
<dbReference type="PROSITE" id="PS51257">
    <property type="entry name" value="PROKAR_LIPOPROTEIN"/>
    <property type="match status" value="1"/>
</dbReference>
<comment type="caution">
    <text evidence="1">The sequence shown here is derived from an EMBL/GenBank/DDBJ whole genome shotgun (WGS) entry which is preliminary data.</text>
</comment>
<dbReference type="PATRIC" id="fig|1608994.3.peg.2328"/>
<dbReference type="AlphaFoldDB" id="A0A0J6IPW7"/>
<name>A0A0J6IPW7_9PSED</name>
<dbReference type="STRING" id="1608994.TU86_08555"/>
<accession>A0A0J6IPW7</accession>
<protein>
    <submittedName>
        <fullName evidence="1">Lipoprotein</fullName>
    </submittedName>
</protein>
<organism evidence="1 2">
    <name type="scientific">Pseudomonas weihenstephanensis</name>
    <dbReference type="NCBI Taxonomy" id="1608994"/>
    <lineage>
        <taxon>Bacteria</taxon>
        <taxon>Pseudomonadati</taxon>
        <taxon>Pseudomonadota</taxon>
        <taxon>Gammaproteobacteria</taxon>
        <taxon>Pseudomonadales</taxon>
        <taxon>Pseudomonadaceae</taxon>
        <taxon>Pseudomonas</taxon>
    </lineage>
</organism>
<keyword evidence="1" id="KW-0449">Lipoprotein</keyword>
<sequence length="247" mass="26437">MRKALVLSLLTVFLGGCASEPAHRDISGIWINQAAIDAAAKGGNLREALLAYGPNLEWDIDTQTAQARYTNGFERVEGKLQPEDKGVWQVDFYGSSATALSLAGEELVQAAADADPQQVFARSSVNVAAQDPLGTSFEKALKTAYLGGQWRIAEGAGQGASVTFLAGGQLKGLPGMNAYALCLAGDCASMSGEYDSLWLQQGETGAAHIFVRNGKQLEIFEALDASQPDEMPQLYPGKREWVLEKQH</sequence>
<gene>
    <name evidence="1" type="ORF">TU86_08555</name>
</gene>
<dbReference type="OrthoDB" id="6935985at2"/>
<dbReference type="RefSeq" id="WP_048363866.1">
    <property type="nucleotide sequence ID" value="NZ_JYLF01000003.1"/>
</dbReference>
<dbReference type="Proteomes" id="UP000036325">
    <property type="component" value="Unassembled WGS sequence"/>
</dbReference>
<dbReference type="EMBL" id="JYLF01000003">
    <property type="protein sequence ID" value="KMN14052.1"/>
    <property type="molecule type" value="Genomic_DNA"/>
</dbReference>
<evidence type="ECO:0000313" key="1">
    <source>
        <dbReference type="EMBL" id="KMN14052.1"/>
    </source>
</evidence>
<evidence type="ECO:0000313" key="2">
    <source>
        <dbReference type="Proteomes" id="UP000036325"/>
    </source>
</evidence>
<reference evidence="1 2" key="1">
    <citation type="submission" date="2015-02" db="EMBL/GenBank/DDBJ databases">
        <title>Pseudomonas helleri sp. nov. and Pseudomonas weihenstephanensis sp. nov., isolated from raw cows milk.</title>
        <authorList>
            <person name="von Neubeck M."/>
            <person name="Huptas C."/>
            <person name="Wenning M."/>
            <person name="Scherer S."/>
        </authorList>
    </citation>
    <scope>NUCLEOTIDE SEQUENCE [LARGE SCALE GENOMIC DNA]</scope>
    <source>
        <strain evidence="1 2">DSM 29166</strain>
    </source>
</reference>